<dbReference type="GO" id="GO:0004867">
    <property type="term" value="F:serine-type endopeptidase inhibitor activity"/>
    <property type="evidence" value="ECO:0007669"/>
    <property type="project" value="InterPro"/>
</dbReference>
<dbReference type="GO" id="GO:0005615">
    <property type="term" value="C:extracellular space"/>
    <property type="evidence" value="ECO:0007669"/>
    <property type="project" value="InterPro"/>
</dbReference>
<dbReference type="CDD" id="cd19590">
    <property type="entry name" value="serpin_thermopin-like"/>
    <property type="match status" value="1"/>
</dbReference>
<comment type="similarity">
    <text evidence="1 2">Belongs to the serpin family.</text>
</comment>
<protein>
    <recommendedName>
        <fullName evidence="3">Serpin domain-containing protein</fullName>
    </recommendedName>
</protein>
<gene>
    <name evidence="4" type="ORF">DBRI00130_LOCUS4497</name>
</gene>
<reference evidence="4" key="1">
    <citation type="submission" date="2021-01" db="EMBL/GenBank/DDBJ databases">
        <authorList>
            <person name="Corre E."/>
            <person name="Pelletier E."/>
            <person name="Niang G."/>
            <person name="Scheremetjew M."/>
            <person name="Finn R."/>
            <person name="Kale V."/>
            <person name="Holt S."/>
            <person name="Cochrane G."/>
            <person name="Meng A."/>
            <person name="Brown T."/>
            <person name="Cohen L."/>
        </authorList>
    </citation>
    <scope>NUCLEOTIDE SEQUENCE</scope>
    <source>
        <strain evidence="4">GSO104</strain>
    </source>
</reference>
<dbReference type="Pfam" id="PF00079">
    <property type="entry name" value="Serpin"/>
    <property type="match status" value="1"/>
</dbReference>
<dbReference type="Gene3D" id="2.30.39.10">
    <property type="entry name" value="Alpha-1-antitrypsin, domain 1"/>
    <property type="match status" value="1"/>
</dbReference>
<evidence type="ECO:0000313" key="4">
    <source>
        <dbReference type="EMBL" id="CAE4587134.1"/>
    </source>
</evidence>
<evidence type="ECO:0000256" key="2">
    <source>
        <dbReference type="RuleBase" id="RU000411"/>
    </source>
</evidence>
<dbReference type="PANTHER" id="PTHR11461:SF211">
    <property type="entry name" value="GH10112P-RELATED"/>
    <property type="match status" value="1"/>
</dbReference>
<accession>A0A7S4QN53</accession>
<organism evidence="4">
    <name type="scientific">Ditylum brightwellii</name>
    <dbReference type="NCBI Taxonomy" id="49249"/>
    <lineage>
        <taxon>Eukaryota</taxon>
        <taxon>Sar</taxon>
        <taxon>Stramenopiles</taxon>
        <taxon>Ochrophyta</taxon>
        <taxon>Bacillariophyta</taxon>
        <taxon>Mediophyceae</taxon>
        <taxon>Lithodesmiophycidae</taxon>
        <taxon>Lithodesmiales</taxon>
        <taxon>Lithodesmiaceae</taxon>
        <taxon>Ditylum</taxon>
    </lineage>
</organism>
<feature type="domain" description="Serpin" evidence="3">
    <location>
        <begin position="41"/>
        <end position="450"/>
    </location>
</feature>
<dbReference type="InterPro" id="IPR036186">
    <property type="entry name" value="Serpin_sf"/>
</dbReference>
<dbReference type="InterPro" id="IPR000215">
    <property type="entry name" value="Serpin_fam"/>
</dbReference>
<dbReference type="InterPro" id="IPR042178">
    <property type="entry name" value="Serpin_sf_1"/>
</dbReference>
<dbReference type="PANTHER" id="PTHR11461">
    <property type="entry name" value="SERINE PROTEASE INHIBITOR, SERPIN"/>
    <property type="match status" value="1"/>
</dbReference>
<dbReference type="AlphaFoldDB" id="A0A7S4QN53"/>
<dbReference type="InterPro" id="IPR042185">
    <property type="entry name" value="Serpin_sf_2"/>
</dbReference>
<proteinExistence type="inferred from homology"/>
<dbReference type="SUPFAM" id="SSF56574">
    <property type="entry name" value="Serpins"/>
    <property type="match status" value="1"/>
</dbReference>
<name>A0A7S4QN53_9STRA</name>
<dbReference type="EMBL" id="HBNS01005523">
    <property type="protein sequence ID" value="CAE4587134.1"/>
    <property type="molecule type" value="Transcribed_RNA"/>
</dbReference>
<sequence>MGNRKSSGLMLTMANICMGLTTSEMSRAPVLATQANTDFGLALFQKLKGADNGGENNVIFSPYSISNALAMVVGGAQEQTLLEIGNVLSLPADQKKEISVDPVHPWRTDIYLAGMGIQNERFNRKDKPYALNIANAIWGEKSYGFSTNYISALETSFGKGTFQTANFQHHPEKERLRINSWVEDSTENKIKDLIEEGVIDGSTEMVVVNAIHFKANWLNQFDKTNTKTGDFFLDDDKSVEVELMNANSMTGIKYGAFNTDGSFFKTPEMINLFDTSDSANYPAEDGFSMIELPYEGNELSMVVLVPRKKSGGLSSIEEFLVQENLSSWIEKLEDRKVHVTLPKFKAEAGYALNDYLKEMGMESAFSASANFNGMAEESIKSDMQISQVIHKAFIEVDEEGTEAAAATAVVMSRSAMQPFIPNFSADKAFIYLIRDIQSGAILFLGRMANPSL</sequence>
<dbReference type="SMART" id="SM00093">
    <property type="entry name" value="SERPIN"/>
    <property type="match status" value="1"/>
</dbReference>
<dbReference type="Gene3D" id="3.30.497.10">
    <property type="entry name" value="Antithrombin, subunit I, domain 2"/>
    <property type="match status" value="1"/>
</dbReference>
<dbReference type="InterPro" id="IPR023796">
    <property type="entry name" value="Serpin_dom"/>
</dbReference>
<evidence type="ECO:0000256" key="1">
    <source>
        <dbReference type="ARBA" id="ARBA00009500"/>
    </source>
</evidence>
<evidence type="ECO:0000259" key="3">
    <source>
        <dbReference type="SMART" id="SM00093"/>
    </source>
</evidence>